<gene>
    <name evidence="8" type="ORF">AS25_13205</name>
</gene>
<reference evidence="8 9" key="1">
    <citation type="submission" date="2014-09" db="EMBL/GenBank/DDBJ databases">
        <title>High-quality draft genome sequence of Kocuria marina SO9-6, an actinobacterium isolated from a copper mine.</title>
        <authorList>
            <person name="Castro D.B."/>
            <person name="Pereira L.B."/>
            <person name="Silva M.V."/>
            <person name="Silva B.P."/>
            <person name="Zanardi B.R."/>
            <person name="Carlos C."/>
            <person name="Belgini D.R."/>
            <person name="Limache E.G."/>
            <person name="Lacerda G.V."/>
            <person name="Nery M.B."/>
            <person name="Gomes M.B."/>
            <person name="Souza S."/>
            <person name="Silva T.M."/>
            <person name="Rodrigues V.D."/>
            <person name="Paulino L.C."/>
            <person name="Vicentini R."/>
            <person name="Ferraz L.F."/>
            <person name="Ottoboni L.M."/>
        </authorList>
    </citation>
    <scope>NUCLEOTIDE SEQUENCE [LARGE SCALE GENOMIC DNA]</scope>
    <source>
        <strain evidence="8 9">SO9-6</strain>
    </source>
</reference>
<evidence type="ECO:0000259" key="6">
    <source>
        <dbReference type="PROSITE" id="PS51192"/>
    </source>
</evidence>
<keyword evidence="2" id="KW-0378">Hydrolase</keyword>
<feature type="domain" description="Helicase C-terminal" evidence="7">
    <location>
        <begin position="430"/>
        <end position="599"/>
    </location>
</feature>
<dbReference type="InterPro" id="IPR027417">
    <property type="entry name" value="P-loop_NTPase"/>
</dbReference>
<dbReference type="InterPro" id="IPR014001">
    <property type="entry name" value="Helicase_ATP-bd"/>
</dbReference>
<dbReference type="GO" id="GO:0004386">
    <property type="term" value="F:helicase activity"/>
    <property type="evidence" value="ECO:0007669"/>
    <property type="project" value="UniProtKB-KW"/>
</dbReference>
<protein>
    <submittedName>
        <fullName evidence="8">Helicase</fullName>
    </submittedName>
</protein>
<accession>A0A0B0D689</accession>
<dbReference type="Pfam" id="PF00176">
    <property type="entry name" value="SNF2-rel_dom"/>
    <property type="match status" value="1"/>
</dbReference>
<dbReference type="SUPFAM" id="SSF52540">
    <property type="entry name" value="P-loop containing nucleoside triphosphate hydrolases"/>
    <property type="match status" value="2"/>
</dbReference>
<keyword evidence="1" id="KW-0547">Nucleotide-binding</keyword>
<dbReference type="GO" id="GO:0016787">
    <property type="term" value="F:hydrolase activity"/>
    <property type="evidence" value="ECO:0007669"/>
    <property type="project" value="UniProtKB-KW"/>
</dbReference>
<dbReference type="PANTHER" id="PTHR45766:SF6">
    <property type="entry name" value="SWI_SNF-RELATED MATRIX-ASSOCIATED ACTIN-DEPENDENT REGULATOR OF CHROMATIN SUBFAMILY A-LIKE PROTEIN 1"/>
    <property type="match status" value="1"/>
</dbReference>
<proteinExistence type="predicted"/>
<dbReference type="PROSITE" id="PS51194">
    <property type="entry name" value="HELICASE_CTER"/>
    <property type="match status" value="1"/>
</dbReference>
<keyword evidence="3 8" id="KW-0347">Helicase</keyword>
<organism evidence="8 9">
    <name type="scientific">Kocuria marina</name>
    <dbReference type="NCBI Taxonomy" id="223184"/>
    <lineage>
        <taxon>Bacteria</taxon>
        <taxon>Bacillati</taxon>
        <taxon>Actinomycetota</taxon>
        <taxon>Actinomycetes</taxon>
        <taxon>Micrococcales</taxon>
        <taxon>Micrococcaceae</taxon>
        <taxon>Kocuria</taxon>
    </lineage>
</organism>
<dbReference type="SMART" id="SM00487">
    <property type="entry name" value="DEXDc"/>
    <property type="match status" value="1"/>
</dbReference>
<dbReference type="PANTHER" id="PTHR45766">
    <property type="entry name" value="DNA ANNEALING HELICASE AND ENDONUCLEASE ZRANB3 FAMILY MEMBER"/>
    <property type="match status" value="1"/>
</dbReference>
<evidence type="ECO:0000313" key="9">
    <source>
        <dbReference type="Proteomes" id="UP000030664"/>
    </source>
</evidence>
<dbReference type="Pfam" id="PF00271">
    <property type="entry name" value="Helicase_C"/>
    <property type="match status" value="1"/>
</dbReference>
<dbReference type="CDD" id="cd18793">
    <property type="entry name" value="SF2_C_SNF"/>
    <property type="match status" value="1"/>
</dbReference>
<dbReference type="InterPro" id="IPR049730">
    <property type="entry name" value="SNF2/RAD54-like_C"/>
</dbReference>
<name>A0A0B0D689_9MICC</name>
<dbReference type="InterPro" id="IPR001650">
    <property type="entry name" value="Helicase_C-like"/>
</dbReference>
<dbReference type="STRING" id="223184.AS25_13205"/>
<dbReference type="InterPro" id="IPR000330">
    <property type="entry name" value="SNF2_N"/>
</dbReference>
<dbReference type="AlphaFoldDB" id="A0A0B0D689"/>
<feature type="domain" description="Helicase ATP-binding" evidence="6">
    <location>
        <begin position="121"/>
        <end position="290"/>
    </location>
</feature>
<evidence type="ECO:0000256" key="4">
    <source>
        <dbReference type="ARBA" id="ARBA00022840"/>
    </source>
</evidence>
<dbReference type="eggNOG" id="COG0553">
    <property type="taxonomic scope" value="Bacteria"/>
</dbReference>
<evidence type="ECO:0000256" key="3">
    <source>
        <dbReference type="ARBA" id="ARBA00022806"/>
    </source>
</evidence>
<dbReference type="GO" id="GO:0005524">
    <property type="term" value="F:ATP binding"/>
    <property type="evidence" value="ECO:0007669"/>
    <property type="project" value="UniProtKB-KW"/>
</dbReference>
<dbReference type="RefSeq" id="WP_035965719.1">
    <property type="nucleotide sequence ID" value="NZ_JROM01000058.1"/>
</dbReference>
<dbReference type="Gene3D" id="3.40.50.10810">
    <property type="entry name" value="Tandem AAA-ATPase domain"/>
    <property type="match status" value="1"/>
</dbReference>
<dbReference type="EMBL" id="JROM01000058">
    <property type="protein sequence ID" value="KHE73456.1"/>
    <property type="molecule type" value="Genomic_DNA"/>
</dbReference>
<dbReference type="InterPro" id="IPR038718">
    <property type="entry name" value="SNF2-like_sf"/>
</dbReference>
<evidence type="ECO:0000259" key="7">
    <source>
        <dbReference type="PROSITE" id="PS51194"/>
    </source>
</evidence>
<dbReference type="InterPro" id="IPR057342">
    <property type="entry name" value="DEXDc_RapA"/>
</dbReference>
<evidence type="ECO:0000256" key="2">
    <source>
        <dbReference type="ARBA" id="ARBA00022801"/>
    </source>
</evidence>
<evidence type="ECO:0000256" key="5">
    <source>
        <dbReference type="SAM" id="MobiDB-lite"/>
    </source>
</evidence>
<comment type="caution">
    <text evidence="8">The sequence shown here is derived from an EMBL/GenBank/DDBJ whole genome shotgun (WGS) entry which is preliminary data.</text>
</comment>
<evidence type="ECO:0000313" key="8">
    <source>
        <dbReference type="EMBL" id="KHE73456.1"/>
    </source>
</evidence>
<dbReference type="PROSITE" id="PS51192">
    <property type="entry name" value="HELICASE_ATP_BIND_1"/>
    <property type="match status" value="1"/>
</dbReference>
<sequence>MTDQALDIAPGAIVEIRDEQWLVSAVEQTADGDLLTVRGVSELVEGTSAQFYTSIDTVRTHDPAQTKVVADTSSHYARSRLWLESTLRKTSLPISDPQPVLTSHALADALTYQRQAVEKALEPERLRTRLLIADAVGLGKTLEIGMILAELIRRGRGRRILIVTPRHVLEQMQHELWTRFAIPFVRLDSEGVQKVKQKLPATRNPFTFFEKVIISIDTLKQDRFIHDLRKHHWDAVVIDESHNVTNQATQNNQLAHILAPNTDALILASATPHNGDNKSFAQLLTLLEPTSVSAQGDISKPAVHNLMIRRHRYSEAVAHEVGDRWAERKEPRHIAVAPSPEEFAVGEEIATTWTHSQGAPPVTGKGSRLFPWTLAKAFLSSPVALEATIDARLRTLEDNAAAGAEQEALLRLRDLNTACLPETGSPRSGKYQELVSQLRSKDVGPRSAERAVVFAERVPTLEWLREHLTRDLKFKSGHVRVLHGGLTDVEQQELVESFKQASSPIRVLVTGDVASEGVNLHLQCHELIHYDIPWSLIRIEQRNGRIDRYGQLHSPQITTLLLDMEGAGGFSGDIRVITRLMEREREAHEKLGDAASLMGSYSGDAEEKAITEVLRGAKDFDAVVPYPEAAAEHHDDDWLAILTEAAAQEPAHTAGGEHPAGIAPSDRRGQGSTTGLFGSDVDYLREGLTELYGEPDRPRDRGGVGLTIERNNAGSIQSITFEPSPDLRQRLLALPQSYLEDRGVLDRMRLTPDRATAEARLTAARNDAKGTSWPDTHYLSPLHPVLDWVADRSLAHLGRDEIFAVQGSVQQPTVVLQGIVTNRRGQNIAVSHMSVQFMGNYPLPQINSSPAELFQDLGLNPDTIGVPVHEPEQYEPLVPLAVQAARNLMDEGVAVAARDAAEQRAQDWVQRMDEWERGAEGVVAQTQLFRQSRAALEGERRLAQDMLPDRTYVRPLLVVVPKGGE</sequence>
<dbReference type="SMART" id="SM00490">
    <property type="entry name" value="HELICc"/>
    <property type="match status" value="1"/>
</dbReference>
<dbReference type="Proteomes" id="UP000030664">
    <property type="component" value="Unassembled WGS sequence"/>
</dbReference>
<dbReference type="Gene3D" id="3.40.50.300">
    <property type="entry name" value="P-loop containing nucleotide triphosphate hydrolases"/>
    <property type="match status" value="1"/>
</dbReference>
<feature type="region of interest" description="Disordered" evidence="5">
    <location>
        <begin position="650"/>
        <end position="679"/>
    </location>
</feature>
<evidence type="ECO:0000256" key="1">
    <source>
        <dbReference type="ARBA" id="ARBA00022741"/>
    </source>
</evidence>
<dbReference type="CDD" id="cd18011">
    <property type="entry name" value="DEXDc_RapA"/>
    <property type="match status" value="1"/>
</dbReference>
<keyword evidence="4" id="KW-0067">ATP-binding</keyword>